<keyword evidence="7" id="KW-1185">Reference proteome</keyword>
<dbReference type="PANTHER" id="PTHR10996:SF283">
    <property type="entry name" value="GLYOXYLATE_HYDROXYPYRUVATE REDUCTASE B"/>
    <property type="match status" value="1"/>
</dbReference>
<dbReference type="PROSITE" id="PS00671">
    <property type="entry name" value="D_2_HYDROXYACID_DH_3"/>
    <property type="match status" value="1"/>
</dbReference>
<dbReference type="InterPro" id="IPR029753">
    <property type="entry name" value="D-isomer_DH_CS"/>
</dbReference>
<dbReference type="CDD" id="cd05301">
    <property type="entry name" value="GDH"/>
    <property type="match status" value="1"/>
</dbReference>
<evidence type="ECO:0000256" key="1">
    <source>
        <dbReference type="ARBA" id="ARBA00005854"/>
    </source>
</evidence>
<evidence type="ECO:0000313" key="7">
    <source>
        <dbReference type="Proteomes" id="UP000000719"/>
    </source>
</evidence>
<dbReference type="Pfam" id="PF02826">
    <property type="entry name" value="2-Hacid_dh_C"/>
    <property type="match status" value="1"/>
</dbReference>
<dbReference type="PANTHER" id="PTHR10996">
    <property type="entry name" value="2-HYDROXYACID DEHYDROGENASE-RELATED"/>
    <property type="match status" value="1"/>
</dbReference>
<dbReference type="InterPro" id="IPR050223">
    <property type="entry name" value="D-isomer_2-hydroxyacid_DH"/>
</dbReference>
<dbReference type="SUPFAM" id="SSF51735">
    <property type="entry name" value="NAD(P)-binding Rossmann-fold domains"/>
    <property type="match status" value="1"/>
</dbReference>
<dbReference type="STRING" id="373903.Hore_21840"/>
<name>B8D0J4_HALOH</name>
<dbReference type="EC" id="1.1.1.26" evidence="6"/>
<reference evidence="6 7" key="1">
    <citation type="journal article" date="2009" name="PLoS ONE">
        <title>Genome analysis of the anaerobic thermohalophilic bacterium Halothermothrix orenii.</title>
        <authorList>
            <person name="Mavromatis K."/>
            <person name="Ivanova N."/>
            <person name="Anderson I."/>
            <person name="Lykidis A."/>
            <person name="Hooper S.D."/>
            <person name="Sun H."/>
            <person name="Kunin V."/>
            <person name="Lapidus A."/>
            <person name="Hugenholtz P."/>
            <person name="Patel B."/>
            <person name="Kyrpides N.C."/>
        </authorList>
    </citation>
    <scope>NUCLEOTIDE SEQUENCE [LARGE SCALE GENOMIC DNA]</scope>
    <source>
        <strain evidence="7">H 168 / OCM 544 / DSM 9562</strain>
    </source>
</reference>
<feature type="domain" description="D-isomer specific 2-hydroxyacid dehydrogenase NAD-binding" evidence="5">
    <location>
        <begin position="59"/>
        <end position="236"/>
    </location>
</feature>
<dbReference type="GO" id="GO:0051287">
    <property type="term" value="F:NAD binding"/>
    <property type="evidence" value="ECO:0007669"/>
    <property type="project" value="InterPro"/>
</dbReference>
<dbReference type="Proteomes" id="UP000000719">
    <property type="component" value="Chromosome"/>
</dbReference>
<evidence type="ECO:0000313" key="6">
    <source>
        <dbReference type="EMBL" id="ACL70930.1"/>
    </source>
</evidence>
<dbReference type="InterPro" id="IPR036291">
    <property type="entry name" value="NAD(P)-bd_dom_sf"/>
</dbReference>
<comment type="similarity">
    <text evidence="1 3">Belongs to the D-isomer specific 2-hydroxyacid dehydrogenase family.</text>
</comment>
<organism evidence="6 7">
    <name type="scientific">Halothermothrix orenii (strain H 168 / OCM 544 / DSM 9562)</name>
    <dbReference type="NCBI Taxonomy" id="373903"/>
    <lineage>
        <taxon>Bacteria</taxon>
        <taxon>Bacillati</taxon>
        <taxon>Bacillota</taxon>
        <taxon>Clostridia</taxon>
        <taxon>Halanaerobiales</taxon>
        <taxon>Halothermotrichaceae</taxon>
        <taxon>Halothermothrix</taxon>
    </lineage>
</organism>
<dbReference type="FunFam" id="3.40.50.720:FF:000462">
    <property type="entry name" value="Glyoxylate reductase (NADP+)"/>
    <property type="match status" value="1"/>
</dbReference>
<evidence type="ECO:0000256" key="2">
    <source>
        <dbReference type="ARBA" id="ARBA00023002"/>
    </source>
</evidence>
<dbReference type="GO" id="GO:0047964">
    <property type="term" value="F:glyoxylate reductase (NADH) activity"/>
    <property type="evidence" value="ECO:0007669"/>
    <property type="project" value="UniProtKB-EC"/>
</dbReference>
<proteinExistence type="inferred from homology"/>
<evidence type="ECO:0000259" key="4">
    <source>
        <dbReference type="Pfam" id="PF00389"/>
    </source>
</evidence>
<keyword evidence="2 3" id="KW-0560">Oxidoreductase</keyword>
<gene>
    <name evidence="6" type="ordered locus">Hore_21840</name>
</gene>
<dbReference type="AlphaFoldDB" id="B8D0J4"/>
<dbReference type="EMBL" id="CP001098">
    <property type="protein sequence ID" value="ACL70930.1"/>
    <property type="molecule type" value="Genomic_DNA"/>
</dbReference>
<dbReference type="InterPro" id="IPR006140">
    <property type="entry name" value="D-isomer_DH_NAD-bd"/>
</dbReference>
<dbReference type="GO" id="GO:0030267">
    <property type="term" value="F:glyoxylate reductase (NADPH) activity"/>
    <property type="evidence" value="ECO:0007669"/>
    <property type="project" value="TreeGrafter"/>
</dbReference>
<feature type="domain" description="D-isomer specific 2-hydroxyacid dehydrogenase catalytic" evidence="4">
    <location>
        <begin position="3"/>
        <end position="268"/>
    </location>
</feature>
<dbReference type="EC" id="1.1.1.29" evidence="6"/>
<evidence type="ECO:0000256" key="3">
    <source>
        <dbReference type="RuleBase" id="RU003719"/>
    </source>
</evidence>
<dbReference type="SUPFAM" id="SSF52283">
    <property type="entry name" value="Formate/glycerate dehydrogenase catalytic domain-like"/>
    <property type="match status" value="1"/>
</dbReference>
<dbReference type="InterPro" id="IPR006139">
    <property type="entry name" value="D-isomer_2_OHA_DH_cat_dom"/>
</dbReference>
<dbReference type="eggNOG" id="COG1052">
    <property type="taxonomic scope" value="Bacteria"/>
</dbReference>
<protein>
    <submittedName>
        <fullName evidence="6">Glycerate dehydrogenase</fullName>
        <ecNumber evidence="6">1.1.1.26</ecNumber>
        <ecNumber evidence="6">1.1.1.29</ecNumber>
    </submittedName>
</protein>
<accession>B8D0J4</accession>
<dbReference type="Pfam" id="PF00389">
    <property type="entry name" value="2-Hacid_dh"/>
    <property type="match status" value="1"/>
</dbReference>
<dbReference type="GO" id="GO:0008465">
    <property type="term" value="F:hydroxypyruvate reductase (NADH) activity"/>
    <property type="evidence" value="ECO:0007669"/>
    <property type="project" value="UniProtKB-EC"/>
</dbReference>
<dbReference type="KEGG" id="hor:Hore_21840"/>
<dbReference type="Gene3D" id="3.40.50.720">
    <property type="entry name" value="NAD(P)-binding Rossmann-like Domain"/>
    <property type="match status" value="2"/>
</dbReference>
<dbReference type="HOGENOM" id="CLU_019796_1_2_9"/>
<evidence type="ECO:0000259" key="5">
    <source>
        <dbReference type="Pfam" id="PF02826"/>
    </source>
</evidence>
<sequence>MLSDPIDGGVIKSNPDLKVVANYAVGYNNIDVEAATRQGVAVTNTPGVLTEATADLTWALLMAVARRIIESDQFVRQGQFKGWGPRLMLGSDVYGKTLGIIGFGRIGQAVARRARGFNMEILYNKRTRLSRDREEKLGVQYAEVDELLKRADYISINAPLNKSTYHLVGLQEFELMKNTAIVINTGRGPIIDESALVEALKEGKIAGAGLDVYEEEPEVHPGLMELDNVVLTPHTGSGTIETRDKMAVMVAEDVIAVLKGKRPANLVNPGVYKN</sequence>
<dbReference type="GO" id="GO:0005829">
    <property type="term" value="C:cytosol"/>
    <property type="evidence" value="ECO:0007669"/>
    <property type="project" value="TreeGrafter"/>
</dbReference>